<gene>
    <name evidence="2" type="ORF">K491DRAFT_692906</name>
</gene>
<evidence type="ECO:0000313" key="2">
    <source>
        <dbReference type="EMBL" id="KAF2655445.1"/>
    </source>
</evidence>
<organism evidence="2 3">
    <name type="scientific">Lophiostoma macrostomum CBS 122681</name>
    <dbReference type="NCBI Taxonomy" id="1314788"/>
    <lineage>
        <taxon>Eukaryota</taxon>
        <taxon>Fungi</taxon>
        <taxon>Dikarya</taxon>
        <taxon>Ascomycota</taxon>
        <taxon>Pezizomycotina</taxon>
        <taxon>Dothideomycetes</taxon>
        <taxon>Pleosporomycetidae</taxon>
        <taxon>Pleosporales</taxon>
        <taxon>Lophiostomataceae</taxon>
        <taxon>Lophiostoma</taxon>
    </lineage>
</organism>
<feature type="region of interest" description="Disordered" evidence="1">
    <location>
        <begin position="1"/>
        <end position="27"/>
    </location>
</feature>
<reference evidence="2" key="1">
    <citation type="journal article" date="2020" name="Stud. Mycol.">
        <title>101 Dothideomycetes genomes: a test case for predicting lifestyles and emergence of pathogens.</title>
        <authorList>
            <person name="Haridas S."/>
            <person name="Albert R."/>
            <person name="Binder M."/>
            <person name="Bloem J."/>
            <person name="Labutti K."/>
            <person name="Salamov A."/>
            <person name="Andreopoulos B."/>
            <person name="Baker S."/>
            <person name="Barry K."/>
            <person name="Bills G."/>
            <person name="Bluhm B."/>
            <person name="Cannon C."/>
            <person name="Castanera R."/>
            <person name="Culley D."/>
            <person name="Daum C."/>
            <person name="Ezra D."/>
            <person name="Gonzalez J."/>
            <person name="Henrissat B."/>
            <person name="Kuo A."/>
            <person name="Liang C."/>
            <person name="Lipzen A."/>
            <person name="Lutzoni F."/>
            <person name="Magnuson J."/>
            <person name="Mondo S."/>
            <person name="Nolan M."/>
            <person name="Ohm R."/>
            <person name="Pangilinan J."/>
            <person name="Park H.-J."/>
            <person name="Ramirez L."/>
            <person name="Alfaro M."/>
            <person name="Sun H."/>
            <person name="Tritt A."/>
            <person name="Yoshinaga Y."/>
            <person name="Zwiers L.-H."/>
            <person name="Turgeon B."/>
            <person name="Goodwin S."/>
            <person name="Spatafora J."/>
            <person name="Crous P."/>
            <person name="Grigoriev I."/>
        </authorList>
    </citation>
    <scope>NUCLEOTIDE SEQUENCE</scope>
    <source>
        <strain evidence="2">CBS 122681</strain>
    </source>
</reference>
<proteinExistence type="predicted"/>
<evidence type="ECO:0000256" key="1">
    <source>
        <dbReference type="SAM" id="MobiDB-lite"/>
    </source>
</evidence>
<dbReference type="Proteomes" id="UP000799324">
    <property type="component" value="Unassembled WGS sequence"/>
</dbReference>
<name>A0A6A6T600_9PLEO</name>
<protein>
    <submittedName>
        <fullName evidence="2">Uncharacterized protein</fullName>
    </submittedName>
</protein>
<feature type="compositionally biased region" description="Polar residues" evidence="1">
    <location>
        <begin position="1"/>
        <end position="15"/>
    </location>
</feature>
<accession>A0A6A6T600</accession>
<dbReference type="EMBL" id="MU004349">
    <property type="protein sequence ID" value="KAF2655445.1"/>
    <property type="molecule type" value="Genomic_DNA"/>
</dbReference>
<dbReference type="AlphaFoldDB" id="A0A6A6T600"/>
<keyword evidence="3" id="KW-1185">Reference proteome</keyword>
<dbReference type="OrthoDB" id="5030973at2759"/>
<evidence type="ECO:0000313" key="3">
    <source>
        <dbReference type="Proteomes" id="UP000799324"/>
    </source>
</evidence>
<sequence>MPSQSDLQNSHQYSIFESEPTEGALKTHNYPEDEVQRDTITSRDETSFSVAVRLATCVHGHLNGPQTEPASLIIFEYEVHSREDNSVVKSLETNFKFTQTAQSGPSVVAYAPFIRRRYNFSTGDITHSQGFEATGGAGAGPGNLEASYSKQREKSHEQQYFEKVESYTGYNERQKRHDEITYRFTQNQSQKHGVTPFFRTAVLLKRTDDQPFKAYFKIDLRGGFMYNTSQGLKKVFGKSPDDPINFDPAVQPLFGEAQVDKDQLSQYAQGKELSKELAPIWGVDVHVDD</sequence>